<feature type="compositionally biased region" description="Gly residues" evidence="1">
    <location>
        <begin position="114"/>
        <end position="124"/>
    </location>
</feature>
<name>A0A5B8RVX6_9BURK</name>
<sequence>MLSRGERITWAAVAVLVLAGAAAAWHTRAAWLPEAGPWLEQLWRKSTRPGPESLPPGKRPAGAGARPGADLEPPPPPPRKCLAQDGRVVYTNQPCPAGTREQALDGALSVLPAGPGGGAQPPRP</sequence>
<feature type="compositionally biased region" description="Low complexity" evidence="1">
    <location>
        <begin position="59"/>
        <end position="68"/>
    </location>
</feature>
<dbReference type="EMBL" id="CP042344">
    <property type="protein sequence ID" value="QEA12862.1"/>
    <property type="molecule type" value="Genomic_DNA"/>
</dbReference>
<dbReference type="RefSeq" id="WP_146912455.1">
    <property type="nucleotide sequence ID" value="NZ_CP042344.1"/>
</dbReference>
<feature type="region of interest" description="Disordered" evidence="1">
    <location>
        <begin position="43"/>
        <end position="124"/>
    </location>
</feature>
<keyword evidence="3" id="KW-1185">Reference proteome</keyword>
<gene>
    <name evidence="2" type="ORF">FOZ74_07390</name>
</gene>
<dbReference type="OrthoDB" id="8775654at2"/>
<evidence type="ECO:0000313" key="3">
    <source>
        <dbReference type="Proteomes" id="UP000321199"/>
    </source>
</evidence>
<evidence type="ECO:0000313" key="2">
    <source>
        <dbReference type="EMBL" id="QEA12862.1"/>
    </source>
</evidence>
<protein>
    <submittedName>
        <fullName evidence="2">DUF4124 domain-containing protein</fullName>
    </submittedName>
</protein>
<dbReference type="KEGG" id="cof:FOZ74_07390"/>
<proteinExistence type="predicted"/>
<accession>A0A5B8RVX6</accession>
<dbReference type="Proteomes" id="UP000321199">
    <property type="component" value="Chromosome"/>
</dbReference>
<dbReference type="AlphaFoldDB" id="A0A5B8RVX6"/>
<evidence type="ECO:0000256" key="1">
    <source>
        <dbReference type="SAM" id="MobiDB-lite"/>
    </source>
</evidence>
<reference evidence="2 3" key="1">
    <citation type="submission" date="2019-07" db="EMBL/GenBank/DDBJ databases">
        <title>Complete genome sequence of Comamonas sp. NLF 7-7 isolated from livestock.</title>
        <authorList>
            <person name="Kim D.H."/>
            <person name="Kim J.G."/>
        </authorList>
    </citation>
    <scope>NUCLEOTIDE SEQUENCE [LARGE SCALE GENOMIC DNA]</scope>
    <source>
        <strain evidence="2 3">NLF 7-7</strain>
    </source>
</reference>
<organism evidence="2 3">
    <name type="scientific">Comamonas flocculans</name>
    <dbReference type="NCBI Taxonomy" id="2597701"/>
    <lineage>
        <taxon>Bacteria</taxon>
        <taxon>Pseudomonadati</taxon>
        <taxon>Pseudomonadota</taxon>
        <taxon>Betaproteobacteria</taxon>
        <taxon>Burkholderiales</taxon>
        <taxon>Comamonadaceae</taxon>
        <taxon>Comamonas</taxon>
    </lineage>
</organism>